<feature type="domain" description="Bacterial phospholipase C C-terminal" evidence="5">
    <location>
        <begin position="633"/>
        <end position="731"/>
    </location>
</feature>
<comment type="caution">
    <text evidence="6">The sequence shown here is derived from an EMBL/GenBank/DDBJ whole genome shotgun (WGS) entry which is preliminary data.</text>
</comment>
<dbReference type="InterPro" id="IPR036237">
    <property type="entry name" value="Xyl_isomerase-like_sf"/>
</dbReference>
<evidence type="ECO:0000256" key="2">
    <source>
        <dbReference type="ARBA" id="ARBA00012018"/>
    </source>
</evidence>
<dbReference type="NCBIfam" id="TIGR03396">
    <property type="entry name" value="PC_PLC"/>
    <property type="match status" value="1"/>
</dbReference>
<dbReference type="PANTHER" id="PTHR31956">
    <property type="entry name" value="NON-SPECIFIC PHOSPHOLIPASE C4-RELATED"/>
    <property type="match status" value="1"/>
</dbReference>
<dbReference type="GO" id="GO:0034480">
    <property type="term" value="F:phosphatidylcholine phospholipase C activity"/>
    <property type="evidence" value="ECO:0007669"/>
    <property type="project" value="UniProtKB-EC"/>
</dbReference>
<dbReference type="PANTHER" id="PTHR31956:SF1">
    <property type="entry name" value="NON-SPECIFIC PHOSPHOLIPASE C1"/>
    <property type="match status" value="1"/>
</dbReference>
<evidence type="ECO:0000259" key="5">
    <source>
        <dbReference type="Pfam" id="PF05506"/>
    </source>
</evidence>
<accession>A0ABU1QVQ6</accession>
<dbReference type="InterPro" id="IPR017850">
    <property type="entry name" value="Alkaline_phosphatase_core_sf"/>
</dbReference>
<feature type="domain" description="Xylose isomerase-like TIM barrel" evidence="4">
    <location>
        <begin position="877"/>
        <end position="1078"/>
    </location>
</feature>
<evidence type="ECO:0000259" key="4">
    <source>
        <dbReference type="Pfam" id="PF01261"/>
    </source>
</evidence>
<gene>
    <name evidence="6" type="ORF">J2W84_002283</name>
</gene>
<dbReference type="RefSeq" id="WP_309982840.1">
    <property type="nucleotide sequence ID" value="NZ_JAVDTI010000002.1"/>
</dbReference>
<dbReference type="InterPro" id="IPR013022">
    <property type="entry name" value="Xyl_isomerase-like_TIM-brl"/>
</dbReference>
<comment type="similarity">
    <text evidence="1">Belongs to the bacterial phospholipase C family.</text>
</comment>
<reference evidence="6 7" key="1">
    <citation type="submission" date="2023-07" db="EMBL/GenBank/DDBJ databases">
        <title>Sorghum-associated microbial communities from plants grown in Nebraska, USA.</title>
        <authorList>
            <person name="Schachtman D."/>
        </authorList>
    </citation>
    <scope>NUCLEOTIDE SEQUENCE [LARGE SCALE GENOMIC DNA]</scope>
    <source>
        <strain evidence="6 7">BE57</strain>
    </source>
</reference>
<dbReference type="InterPro" id="IPR008475">
    <property type="entry name" value="PLipase_C_C"/>
</dbReference>
<protein>
    <recommendedName>
        <fullName evidence="2">phospholipase C</fullName>
        <ecNumber evidence="2">3.1.4.3</ecNumber>
    </recommendedName>
</protein>
<dbReference type="SUPFAM" id="SSF51658">
    <property type="entry name" value="Xylose isomerase-like"/>
    <property type="match status" value="1"/>
</dbReference>
<proteinExistence type="inferred from homology"/>
<dbReference type="Gene3D" id="3.40.720.10">
    <property type="entry name" value="Alkaline Phosphatase, subunit A"/>
    <property type="match status" value="2"/>
</dbReference>
<evidence type="ECO:0000313" key="6">
    <source>
        <dbReference type="EMBL" id="MDR6805237.1"/>
    </source>
</evidence>
<dbReference type="InterPro" id="IPR007312">
    <property type="entry name" value="Phosphoesterase"/>
</dbReference>
<keyword evidence="3 6" id="KW-0378">Hydrolase</keyword>
<evidence type="ECO:0000313" key="7">
    <source>
        <dbReference type="Proteomes" id="UP001264980"/>
    </source>
</evidence>
<organism evidence="6 7">
    <name type="scientific">Dyadobacter fermentans</name>
    <dbReference type="NCBI Taxonomy" id="94254"/>
    <lineage>
        <taxon>Bacteria</taxon>
        <taxon>Pseudomonadati</taxon>
        <taxon>Bacteroidota</taxon>
        <taxon>Cytophagia</taxon>
        <taxon>Cytophagales</taxon>
        <taxon>Spirosomataceae</taxon>
        <taxon>Dyadobacter</taxon>
    </lineage>
</organism>
<dbReference type="Pfam" id="PF01261">
    <property type="entry name" value="AP_endonuc_2"/>
    <property type="match status" value="1"/>
</dbReference>
<dbReference type="Proteomes" id="UP001264980">
    <property type="component" value="Unassembled WGS sequence"/>
</dbReference>
<sequence length="1114" mass="125812">MDSRRDFIKKAAMLAGGAGAASLFPESVQRAMAITPHPNTTYLDAEHVVILMQENRSFDHSYGKLQGVRGFNDPRAIDLPNKNKVWLQTDLKGDTYAPFRLDIKNTKATWMHDLPHSRESQVDAYNGGKYDKWLTSKRSGHKEYAEMPLTLGYYDREDIPFYYALADAFTICDQNFCSSMTPTHPNRYYLWSGTIREKPEMDSLAVVRNSYFSINKPVKWKTFPERMQEAGISWKFYQNEVGAVVQFHPGVGSWLSNFGCNPLERYAQYGVKYSKDFIHYATLEVDKIKKDLPALKEKLDAATGAEKDKLTKSWEQRHALLERLEADLAEFSEENFKKLSVFQQELHRNAFVTNRNDPDYLKLSSMWYKDGDQGRKIEVPEGDIFYQFRKDVKEGKLPTVSYLAAPQNFSDHPSAPWYGAWYISETLDILTQNPEVWKKTIFILCYDENDGYYDHIPPFSIPDPTKPNSGKVSAGIDVKAEYVPLEQDETQVPKANARGGAIGLGFRVPLVVASPWSRGGKVCSQVFDHTSIIQFLEEFTSHKSKKPVRETNITEWRRTICGNMSSVFQPFDASPYKKPKPVNRDEILTTIHKAQFKDVPANFKALNAAEIGKINANPVGSPLLPKQEPGTRPSLALPYELHVNGALSADKAAFEITMQAGNKVFGAKSAGAPFIVYAMNPYEGEVLRVWNYAVKAGDRLTESFKLAGFENGQYHLRVYGPNGYFREFAGNAQEPEIALVCGYVLDKNGKPTGDVELVAVNKGKKPQALKVIDNAYQQKEIGADLPADGTVKMLIPASKSHQWYDFNVYNGDRKSVMRFAGRVETGKESISDPFMANATSKSANNIYARQNLIAWCIVPFDSKERTPEQRAEMLNKLGFTMLAYDWREKHIPEFDAELEALKRHHIKLQAFWLYSGPNPENDKNLSIILDLLKRHNVKTEIWCMIGGIKDMDQMTQQQKVEAVAKPVAYIADKAAEIGCSVGLYNHGGWYGKPENQLEVMDYLKRPNIGIVYNLHHAEEDIERFPEFFPKILPHLMAVNLMGLKKGNPVKVVPVGEGDAEADMIRIIRESSYRGPIGIINEETAPDAEVGLTMNVDGLKKILKEQGDTGALQTY</sequence>
<feature type="domain" description="Bacterial phospholipase C C-terminal" evidence="5">
    <location>
        <begin position="743"/>
        <end position="822"/>
    </location>
</feature>
<dbReference type="PROSITE" id="PS51318">
    <property type="entry name" value="TAT"/>
    <property type="match status" value="1"/>
</dbReference>
<name>A0ABU1QVQ6_9BACT</name>
<dbReference type="InterPro" id="IPR006311">
    <property type="entry name" value="TAT_signal"/>
</dbReference>
<dbReference type="Pfam" id="PF04185">
    <property type="entry name" value="Phosphoesterase"/>
    <property type="match status" value="2"/>
</dbReference>
<dbReference type="EC" id="3.1.4.3" evidence="2"/>
<dbReference type="NCBIfam" id="TIGR01409">
    <property type="entry name" value="TAT_signal_seq"/>
    <property type="match status" value="1"/>
</dbReference>
<dbReference type="InterPro" id="IPR019546">
    <property type="entry name" value="TAT_signal_bac_arc"/>
</dbReference>
<dbReference type="Gene3D" id="3.20.20.150">
    <property type="entry name" value="Divalent-metal-dependent TIM barrel enzymes"/>
    <property type="match status" value="1"/>
</dbReference>
<dbReference type="EMBL" id="JAVDTI010000002">
    <property type="protein sequence ID" value="MDR6805237.1"/>
    <property type="molecule type" value="Genomic_DNA"/>
</dbReference>
<dbReference type="InterPro" id="IPR017767">
    <property type="entry name" value="PC-PLC"/>
</dbReference>
<keyword evidence="7" id="KW-1185">Reference proteome</keyword>
<evidence type="ECO:0000256" key="1">
    <source>
        <dbReference type="ARBA" id="ARBA00009717"/>
    </source>
</evidence>
<evidence type="ECO:0000256" key="3">
    <source>
        <dbReference type="ARBA" id="ARBA00022801"/>
    </source>
</evidence>
<dbReference type="Pfam" id="PF05506">
    <property type="entry name" value="PLipase_C_C"/>
    <property type="match status" value="2"/>
</dbReference>